<dbReference type="Proteomes" id="UP000553776">
    <property type="component" value="Unassembled WGS sequence"/>
</dbReference>
<dbReference type="InterPro" id="IPR015422">
    <property type="entry name" value="PyrdxlP-dep_Trfase_small"/>
</dbReference>
<name>A0A841U3X8_9BACL</name>
<evidence type="ECO:0000256" key="5">
    <source>
        <dbReference type="ARBA" id="ARBA00022898"/>
    </source>
</evidence>
<dbReference type="GO" id="GO:0008453">
    <property type="term" value="F:alanine-glyoxylate transaminase activity"/>
    <property type="evidence" value="ECO:0007669"/>
    <property type="project" value="TreeGrafter"/>
</dbReference>
<evidence type="ECO:0000256" key="9">
    <source>
        <dbReference type="RuleBase" id="RU004504"/>
    </source>
</evidence>
<dbReference type="EMBL" id="JACJVR010000120">
    <property type="protein sequence ID" value="MBB6695275.1"/>
    <property type="molecule type" value="Genomic_DNA"/>
</dbReference>
<feature type="binding site" evidence="6">
    <location>
        <position position="307"/>
    </location>
    <ligand>
        <name>substrate</name>
    </ligand>
</feature>
<dbReference type="Gene3D" id="3.40.640.10">
    <property type="entry name" value="Type I PLP-dependent aspartate aminotransferase-like (Major domain)"/>
    <property type="match status" value="1"/>
</dbReference>
<dbReference type="GO" id="GO:0004760">
    <property type="term" value="F:L-serine-pyruvate transaminase activity"/>
    <property type="evidence" value="ECO:0007669"/>
    <property type="project" value="TreeGrafter"/>
</dbReference>
<dbReference type="GO" id="GO:0019265">
    <property type="term" value="P:glycine biosynthetic process, by transamination of glyoxylate"/>
    <property type="evidence" value="ECO:0007669"/>
    <property type="project" value="TreeGrafter"/>
</dbReference>
<dbReference type="InterPro" id="IPR015424">
    <property type="entry name" value="PyrdxlP-dep_Trfase"/>
</dbReference>
<evidence type="ECO:0000256" key="3">
    <source>
        <dbReference type="ARBA" id="ARBA00022576"/>
    </source>
</evidence>
<evidence type="ECO:0000256" key="4">
    <source>
        <dbReference type="ARBA" id="ARBA00022679"/>
    </source>
</evidence>
<evidence type="ECO:0000259" key="10">
    <source>
        <dbReference type="Pfam" id="PF00266"/>
    </source>
</evidence>
<dbReference type="InterPro" id="IPR015421">
    <property type="entry name" value="PyrdxlP-dep_Trfase_major"/>
</dbReference>
<dbReference type="SUPFAM" id="SSF53383">
    <property type="entry name" value="PLP-dependent transferases"/>
    <property type="match status" value="1"/>
</dbReference>
<keyword evidence="5 7" id="KW-0663">Pyridoxal phosphate</keyword>
<reference evidence="11 12" key="1">
    <citation type="submission" date="2020-08" db="EMBL/GenBank/DDBJ databases">
        <title>Cohnella phylogeny.</title>
        <authorList>
            <person name="Dunlap C."/>
        </authorList>
    </citation>
    <scope>NUCLEOTIDE SEQUENCE [LARGE SCALE GENOMIC DNA]</scope>
    <source>
        <strain evidence="11 12">DSM 25239</strain>
    </source>
</reference>
<evidence type="ECO:0000256" key="8">
    <source>
        <dbReference type="RuleBase" id="RU004075"/>
    </source>
</evidence>
<keyword evidence="4 11" id="KW-0808">Transferase</keyword>
<proteinExistence type="inferred from homology"/>
<dbReference type="PANTHER" id="PTHR21152">
    <property type="entry name" value="AMINOTRANSFERASE CLASS V"/>
    <property type="match status" value="1"/>
</dbReference>
<dbReference type="Gene3D" id="3.90.1150.10">
    <property type="entry name" value="Aspartate Aminotransferase, domain 1"/>
    <property type="match status" value="1"/>
</dbReference>
<accession>A0A841U3X8</accession>
<gene>
    <name evidence="11" type="ORF">H7B90_28155</name>
</gene>
<evidence type="ECO:0000256" key="2">
    <source>
        <dbReference type="ARBA" id="ARBA00009236"/>
    </source>
</evidence>
<feature type="modified residue" description="N6-(pyridoxal phosphate)lysine" evidence="7">
    <location>
        <position position="163"/>
    </location>
</feature>
<evidence type="ECO:0000313" key="12">
    <source>
        <dbReference type="Proteomes" id="UP000553776"/>
    </source>
</evidence>
<comment type="cofactor">
    <cofactor evidence="1 7 9">
        <name>pyridoxal 5'-phosphate</name>
        <dbReference type="ChEBI" id="CHEBI:597326"/>
    </cofactor>
</comment>
<evidence type="ECO:0000256" key="1">
    <source>
        <dbReference type="ARBA" id="ARBA00001933"/>
    </source>
</evidence>
<dbReference type="RefSeq" id="WP_185139233.1">
    <property type="nucleotide sequence ID" value="NZ_JACJVR010000120.1"/>
</dbReference>
<comment type="caution">
    <text evidence="11">The sequence shown here is derived from an EMBL/GenBank/DDBJ whole genome shotgun (WGS) entry which is preliminary data.</text>
</comment>
<evidence type="ECO:0000256" key="7">
    <source>
        <dbReference type="PIRSR" id="PIRSR000524-50"/>
    </source>
</evidence>
<keyword evidence="12" id="KW-1185">Reference proteome</keyword>
<evidence type="ECO:0000313" key="11">
    <source>
        <dbReference type="EMBL" id="MBB6695275.1"/>
    </source>
</evidence>
<organism evidence="11 12">
    <name type="scientific">Cohnella xylanilytica</name>
    <dbReference type="NCBI Taxonomy" id="557555"/>
    <lineage>
        <taxon>Bacteria</taxon>
        <taxon>Bacillati</taxon>
        <taxon>Bacillota</taxon>
        <taxon>Bacilli</taxon>
        <taxon>Bacillales</taxon>
        <taxon>Paenibacillaceae</taxon>
        <taxon>Cohnella</taxon>
    </lineage>
</organism>
<dbReference type="InterPro" id="IPR020578">
    <property type="entry name" value="Aminotrans_V_PyrdxlP_BS"/>
</dbReference>
<evidence type="ECO:0000256" key="6">
    <source>
        <dbReference type="PIRSR" id="PIRSR000524-1"/>
    </source>
</evidence>
<protein>
    <submittedName>
        <fullName evidence="11">Alanine--glyoxylate aminotransferase family protein</fullName>
    </submittedName>
</protein>
<sequence length="352" mass="36848">MPNYVPLSAQEFEELHRLLSAVLSTRNVPVVIPGEAILGIEAIAAGIAAPGRKILNIVTGPYGTIFGNWLARGGAEVVNVQSSFDDVASVEAVAEAIENHLPSALSFVQAEAATGGSNPTRRILELARRSGLVTVIDAVSAIGAEPVPTDEWGIDFVAVGAQKGLAGPNGISAVGISDRGWEFLESNPGAPRDSILSLLDLRRPKADPYAGRIPPNIPVLEARALIEALRRIEQDGLPAVNRRHRLASSAAIAGIRALGLEPWQRSEASYSPLVTTVRLPGGGGLRLDRPEGIVAPGDGALNGKLLRINHFGANAGREAVEQAIVTLAGLARRDPKEAIAAAGAVWEAEHGR</sequence>
<dbReference type="AlphaFoldDB" id="A0A841U3X8"/>
<dbReference type="PROSITE" id="PS00595">
    <property type="entry name" value="AA_TRANSFER_CLASS_5"/>
    <property type="match status" value="1"/>
</dbReference>
<comment type="similarity">
    <text evidence="2 8">Belongs to the class-V pyridoxal-phosphate-dependent aminotransferase family.</text>
</comment>
<feature type="domain" description="Aminotransferase class V" evidence="10">
    <location>
        <begin position="42"/>
        <end position="257"/>
    </location>
</feature>
<dbReference type="InterPro" id="IPR000192">
    <property type="entry name" value="Aminotrans_V_dom"/>
</dbReference>
<dbReference type="PANTHER" id="PTHR21152:SF24">
    <property type="entry name" value="ALANINE--GLYOXYLATE AMINOTRANSFERASE 1"/>
    <property type="match status" value="1"/>
</dbReference>
<dbReference type="Pfam" id="PF00266">
    <property type="entry name" value="Aminotran_5"/>
    <property type="match status" value="1"/>
</dbReference>
<dbReference type="InterPro" id="IPR024169">
    <property type="entry name" value="SP_NH2Trfase/AEP_transaminase"/>
</dbReference>
<keyword evidence="3 11" id="KW-0032">Aminotransferase</keyword>
<dbReference type="PIRSF" id="PIRSF000524">
    <property type="entry name" value="SPT"/>
    <property type="match status" value="1"/>
</dbReference>